<dbReference type="InterPro" id="IPR032678">
    <property type="entry name" value="tRNA-synt_1_cat_dom"/>
</dbReference>
<feature type="domain" description="Cysteinyl-tRNA synthetase class Ia DALR" evidence="14">
    <location>
        <begin position="359"/>
        <end position="426"/>
    </location>
</feature>
<name>A0A6J4LZ22_9BACT</name>
<dbReference type="GO" id="GO:0005829">
    <property type="term" value="C:cytosol"/>
    <property type="evidence" value="ECO:0007669"/>
    <property type="project" value="TreeGrafter"/>
</dbReference>
<evidence type="ECO:0000256" key="3">
    <source>
        <dbReference type="ARBA" id="ARBA00011245"/>
    </source>
</evidence>
<evidence type="ECO:0000256" key="12">
    <source>
        <dbReference type="ARBA" id="ARBA00047398"/>
    </source>
</evidence>
<evidence type="ECO:0000259" key="14">
    <source>
        <dbReference type="SMART" id="SM00840"/>
    </source>
</evidence>
<evidence type="ECO:0000256" key="13">
    <source>
        <dbReference type="HAMAP-Rule" id="MF_00041"/>
    </source>
</evidence>
<dbReference type="PANTHER" id="PTHR10890">
    <property type="entry name" value="CYSTEINYL-TRNA SYNTHETASE"/>
    <property type="match status" value="1"/>
</dbReference>
<dbReference type="Pfam" id="PF09190">
    <property type="entry name" value="DALR_2"/>
    <property type="match status" value="1"/>
</dbReference>
<dbReference type="FunFam" id="3.40.50.620:FF:000130">
    <property type="entry name" value="Cysteine--tRNA ligase"/>
    <property type="match status" value="1"/>
</dbReference>
<dbReference type="CDD" id="cd00672">
    <property type="entry name" value="CysRS_core"/>
    <property type="match status" value="1"/>
</dbReference>
<comment type="cofactor">
    <cofactor evidence="13">
        <name>Zn(2+)</name>
        <dbReference type="ChEBI" id="CHEBI:29105"/>
    </cofactor>
    <text evidence="13">Binds 1 zinc ion per subunit.</text>
</comment>
<evidence type="ECO:0000256" key="6">
    <source>
        <dbReference type="ARBA" id="ARBA00022723"/>
    </source>
</evidence>
<dbReference type="Pfam" id="PF01406">
    <property type="entry name" value="tRNA-synt_1e"/>
    <property type="match status" value="1"/>
</dbReference>
<dbReference type="SUPFAM" id="SSF47323">
    <property type="entry name" value="Anticodon-binding domain of a subclass of class I aminoacyl-tRNA synthetases"/>
    <property type="match status" value="1"/>
</dbReference>
<dbReference type="InterPro" id="IPR024909">
    <property type="entry name" value="Cys-tRNA/MSH_ligase"/>
</dbReference>
<dbReference type="InterPro" id="IPR015273">
    <property type="entry name" value="Cys-tRNA-synt_Ia_DALR"/>
</dbReference>
<feature type="binding site" evidence="13">
    <location>
        <position position="29"/>
    </location>
    <ligand>
        <name>Zn(2+)</name>
        <dbReference type="ChEBI" id="CHEBI:29105"/>
    </ligand>
</feature>
<comment type="subunit">
    <text evidence="3 13">Monomer.</text>
</comment>
<keyword evidence="10 13" id="KW-0648">Protein biosynthesis</keyword>
<evidence type="ECO:0000256" key="4">
    <source>
        <dbReference type="ARBA" id="ARBA00022490"/>
    </source>
</evidence>
<keyword evidence="4 13" id="KW-0963">Cytoplasm</keyword>
<dbReference type="Pfam" id="PF23493">
    <property type="entry name" value="CysS_C"/>
    <property type="match status" value="1"/>
</dbReference>
<dbReference type="SUPFAM" id="SSF52374">
    <property type="entry name" value="Nucleotidylyl transferase"/>
    <property type="match status" value="1"/>
</dbReference>
<protein>
    <recommendedName>
        <fullName evidence="13">Cysteine--tRNA ligase</fullName>
        <ecNumber evidence="13">6.1.1.16</ecNumber>
    </recommendedName>
    <alternativeName>
        <fullName evidence="13">Cysteinyl-tRNA synthetase</fullName>
        <shortName evidence="13">CysRS</shortName>
    </alternativeName>
</protein>
<evidence type="ECO:0000256" key="11">
    <source>
        <dbReference type="ARBA" id="ARBA00023146"/>
    </source>
</evidence>
<feature type="binding site" evidence="13">
    <location>
        <position position="243"/>
    </location>
    <ligand>
        <name>Zn(2+)</name>
        <dbReference type="ChEBI" id="CHEBI:29105"/>
    </ligand>
</feature>
<evidence type="ECO:0000256" key="1">
    <source>
        <dbReference type="ARBA" id="ARBA00004496"/>
    </source>
</evidence>
<dbReference type="PANTHER" id="PTHR10890:SF3">
    <property type="entry name" value="CYSTEINE--TRNA LIGASE, CYTOPLASMIC"/>
    <property type="match status" value="1"/>
</dbReference>
<keyword evidence="9 13" id="KW-0067">ATP-binding</keyword>
<feature type="binding site" evidence="13">
    <location>
        <position position="274"/>
    </location>
    <ligand>
        <name>ATP</name>
        <dbReference type="ChEBI" id="CHEBI:30616"/>
    </ligand>
</feature>
<evidence type="ECO:0000256" key="10">
    <source>
        <dbReference type="ARBA" id="ARBA00022917"/>
    </source>
</evidence>
<evidence type="ECO:0000256" key="7">
    <source>
        <dbReference type="ARBA" id="ARBA00022741"/>
    </source>
</evidence>
<keyword evidence="7 13" id="KW-0547">Nucleotide-binding</keyword>
<dbReference type="NCBIfam" id="TIGR00435">
    <property type="entry name" value="cysS"/>
    <property type="match status" value="1"/>
</dbReference>
<dbReference type="SMART" id="SM00840">
    <property type="entry name" value="DALR_2"/>
    <property type="match status" value="1"/>
</dbReference>
<evidence type="ECO:0000256" key="2">
    <source>
        <dbReference type="ARBA" id="ARBA00005594"/>
    </source>
</evidence>
<dbReference type="GO" id="GO:0006423">
    <property type="term" value="P:cysteinyl-tRNA aminoacylation"/>
    <property type="evidence" value="ECO:0007669"/>
    <property type="project" value="UniProtKB-UniRule"/>
</dbReference>
<feature type="short sequence motif" description="'HIGH' region" evidence="13">
    <location>
        <begin position="31"/>
        <end position="41"/>
    </location>
</feature>
<evidence type="ECO:0000256" key="8">
    <source>
        <dbReference type="ARBA" id="ARBA00022833"/>
    </source>
</evidence>
<dbReference type="GO" id="GO:0008270">
    <property type="term" value="F:zinc ion binding"/>
    <property type="evidence" value="ECO:0007669"/>
    <property type="project" value="UniProtKB-UniRule"/>
</dbReference>
<evidence type="ECO:0000256" key="5">
    <source>
        <dbReference type="ARBA" id="ARBA00022598"/>
    </source>
</evidence>
<dbReference type="GO" id="GO:0004817">
    <property type="term" value="F:cysteine-tRNA ligase activity"/>
    <property type="evidence" value="ECO:0007669"/>
    <property type="project" value="UniProtKB-UniRule"/>
</dbReference>
<dbReference type="InterPro" id="IPR014729">
    <property type="entry name" value="Rossmann-like_a/b/a_fold"/>
</dbReference>
<organism evidence="15">
    <name type="scientific">uncultured Gemmatimonadota bacterium</name>
    <dbReference type="NCBI Taxonomy" id="203437"/>
    <lineage>
        <taxon>Bacteria</taxon>
        <taxon>Pseudomonadati</taxon>
        <taxon>Gemmatimonadota</taxon>
        <taxon>environmental samples</taxon>
    </lineage>
</organism>
<dbReference type="EMBL" id="CADCTW010000156">
    <property type="protein sequence ID" value="CAA9345291.1"/>
    <property type="molecule type" value="Genomic_DNA"/>
</dbReference>
<dbReference type="HAMAP" id="MF_00041">
    <property type="entry name" value="Cys_tRNA_synth"/>
    <property type="match status" value="1"/>
</dbReference>
<dbReference type="EC" id="6.1.1.16" evidence="13"/>
<dbReference type="GO" id="GO:0005524">
    <property type="term" value="F:ATP binding"/>
    <property type="evidence" value="ECO:0007669"/>
    <property type="project" value="UniProtKB-UniRule"/>
</dbReference>
<keyword evidence="11 13" id="KW-0030">Aminoacyl-tRNA synthetase</keyword>
<dbReference type="PRINTS" id="PR00983">
    <property type="entry name" value="TRNASYNTHCYS"/>
</dbReference>
<comment type="catalytic activity">
    <reaction evidence="12 13">
        <text>tRNA(Cys) + L-cysteine + ATP = L-cysteinyl-tRNA(Cys) + AMP + diphosphate</text>
        <dbReference type="Rhea" id="RHEA:17773"/>
        <dbReference type="Rhea" id="RHEA-COMP:9661"/>
        <dbReference type="Rhea" id="RHEA-COMP:9679"/>
        <dbReference type="ChEBI" id="CHEBI:30616"/>
        <dbReference type="ChEBI" id="CHEBI:33019"/>
        <dbReference type="ChEBI" id="CHEBI:35235"/>
        <dbReference type="ChEBI" id="CHEBI:78442"/>
        <dbReference type="ChEBI" id="CHEBI:78517"/>
        <dbReference type="ChEBI" id="CHEBI:456215"/>
        <dbReference type="EC" id="6.1.1.16"/>
    </reaction>
</comment>
<proteinExistence type="inferred from homology"/>
<reference evidence="15" key="1">
    <citation type="submission" date="2020-02" db="EMBL/GenBank/DDBJ databases">
        <authorList>
            <person name="Meier V. D."/>
        </authorList>
    </citation>
    <scope>NUCLEOTIDE SEQUENCE</scope>
    <source>
        <strain evidence="15">AVDCRST_MAG68</strain>
    </source>
</reference>
<comment type="subcellular location">
    <subcellularLocation>
        <location evidence="1 13">Cytoplasm</location>
    </subcellularLocation>
</comment>
<feature type="binding site" evidence="13">
    <location>
        <position position="214"/>
    </location>
    <ligand>
        <name>Zn(2+)</name>
        <dbReference type="ChEBI" id="CHEBI:29105"/>
    </ligand>
</feature>
<keyword evidence="6 13" id="KW-0479">Metal-binding</keyword>
<dbReference type="Gene3D" id="1.20.120.1910">
    <property type="entry name" value="Cysteine-tRNA ligase, C-terminal anti-codon recognition domain"/>
    <property type="match status" value="1"/>
</dbReference>
<sequence>MPLRFYNTLTRREEEFVPLEPGKVGMYTCGPTVYAPPHIGNMRTFFFSDLLRRYLEFRGYEVKFVMNLTDVDDKTIRGALRDGVSLNEYTEPFIDDLFHNFDQLGIRRADVHPRATHYVPQMIDIIRRLQERGLAYEAEGSVYFDISEFPAYGQLSKVDVSAGRRGERVAADEYDREDVRDFVLWKAAKPEDEQVGAVWDTQWGPGRPGWHIECSAMSMQELGESFDLHVGGVDLVFPHHEDEIAQSEGATGKPFVKYWLHGEFLLLEGDKMAKSTGNIFNLQDLVERGVKPSSVRYLYLTAHYRSKLNFTFEGLAASAEAVRRLRGTRNRLREHPAARDPDPADTPTLHTAVDEALAAFTAAMDEDLNTSVALAALHRLAGAANARLEELGARPISHAEQAAALAAFERMDAVFGFIGLADGESQVDEGLATWVEERIAARQAARKSRDFATADAIRDEIAARGVVVEDTPMGARWSLAS</sequence>
<comment type="similarity">
    <text evidence="2 13">Belongs to the class-I aminoacyl-tRNA synthetase family.</text>
</comment>
<keyword evidence="8 13" id="KW-0862">Zinc</keyword>
<feature type="short sequence motif" description="'KMSKS' region" evidence="13">
    <location>
        <begin position="271"/>
        <end position="275"/>
    </location>
</feature>
<evidence type="ECO:0000313" key="15">
    <source>
        <dbReference type="EMBL" id="CAA9345291.1"/>
    </source>
</evidence>
<dbReference type="InterPro" id="IPR009080">
    <property type="entry name" value="tRNAsynth_Ia_anticodon-bd"/>
</dbReference>
<keyword evidence="5 13" id="KW-0436">Ligase</keyword>
<feature type="binding site" evidence="13">
    <location>
        <position position="239"/>
    </location>
    <ligand>
        <name>Zn(2+)</name>
        <dbReference type="ChEBI" id="CHEBI:29105"/>
    </ligand>
</feature>
<dbReference type="AlphaFoldDB" id="A0A6J4LZ22"/>
<dbReference type="InterPro" id="IPR056411">
    <property type="entry name" value="CysS_C"/>
</dbReference>
<dbReference type="Gene3D" id="3.40.50.620">
    <property type="entry name" value="HUPs"/>
    <property type="match status" value="1"/>
</dbReference>
<dbReference type="InterPro" id="IPR015803">
    <property type="entry name" value="Cys-tRNA-ligase"/>
</dbReference>
<accession>A0A6J4LZ22</accession>
<evidence type="ECO:0000256" key="9">
    <source>
        <dbReference type="ARBA" id="ARBA00022840"/>
    </source>
</evidence>
<gene>
    <name evidence="13" type="primary">cysS</name>
    <name evidence="15" type="ORF">AVDCRST_MAG68-3240</name>
</gene>